<dbReference type="RefSeq" id="WP_138327044.1">
    <property type="nucleotide sequence ID" value="NZ_VCDI01000006.1"/>
</dbReference>
<proteinExistence type="predicted"/>
<dbReference type="EMBL" id="VCDI01000006">
    <property type="protein sequence ID" value="TLU71406.1"/>
    <property type="molecule type" value="Genomic_DNA"/>
</dbReference>
<dbReference type="Proteomes" id="UP000305654">
    <property type="component" value="Unassembled WGS sequence"/>
</dbReference>
<sequence>MPGFYDLDRIEQVAVNLFYGWGYNFYRVENQLRADSLLIRSRVSDLLGAARRSVSEREAEFRRAMPPLSREHPRPDPVAIATASKLEELGREISGLQGLIAALPVPENDRVTQRLHQEKATLDRLVAADRMLAGQAELLRQAAEAAPVDQLLDGSAGVQQLLAGLRAIVAERGALTTA</sequence>
<evidence type="ECO:0000313" key="1">
    <source>
        <dbReference type="EMBL" id="TLU71406.1"/>
    </source>
</evidence>
<reference evidence="1 2" key="1">
    <citation type="submission" date="2019-05" db="EMBL/GenBank/DDBJ databases">
        <authorList>
            <person name="Pankratov T."/>
            <person name="Grouzdev D."/>
        </authorList>
    </citation>
    <scope>NUCLEOTIDE SEQUENCE [LARGE SCALE GENOMIC DNA]</scope>
    <source>
        <strain evidence="1 2">KEBCLARHB70R</strain>
    </source>
</reference>
<comment type="caution">
    <text evidence="1">The sequence shown here is derived from an EMBL/GenBank/DDBJ whole genome shotgun (WGS) entry which is preliminary data.</text>
</comment>
<gene>
    <name evidence="1" type="ORF">FE263_15985</name>
</gene>
<dbReference type="OrthoDB" id="8096128at2"/>
<dbReference type="AlphaFoldDB" id="A0A5R9J7T1"/>
<name>A0A5R9J7T1_9PROT</name>
<keyword evidence="2" id="KW-1185">Reference proteome</keyword>
<evidence type="ECO:0000313" key="2">
    <source>
        <dbReference type="Proteomes" id="UP000305654"/>
    </source>
</evidence>
<protein>
    <submittedName>
        <fullName evidence="1">Uncharacterized protein</fullName>
    </submittedName>
</protein>
<organism evidence="1 2">
    <name type="scientific">Lichenicoccus roseus</name>
    <dbReference type="NCBI Taxonomy" id="2683649"/>
    <lineage>
        <taxon>Bacteria</taxon>
        <taxon>Pseudomonadati</taxon>
        <taxon>Pseudomonadota</taxon>
        <taxon>Alphaproteobacteria</taxon>
        <taxon>Acetobacterales</taxon>
        <taxon>Acetobacteraceae</taxon>
        <taxon>Lichenicoccus</taxon>
    </lineage>
</organism>
<accession>A0A5R9J7T1</accession>